<proteinExistence type="predicted"/>
<keyword evidence="4" id="KW-0998">Cell outer membrane</keyword>
<keyword evidence="2" id="KW-0732">Signal</keyword>
<dbReference type="AlphaFoldDB" id="A0A0F9R783"/>
<reference evidence="7" key="1">
    <citation type="journal article" date="2015" name="Nature">
        <title>Complex archaea that bridge the gap between prokaryotes and eukaryotes.</title>
        <authorList>
            <person name="Spang A."/>
            <person name="Saw J.H."/>
            <person name="Jorgensen S.L."/>
            <person name="Zaremba-Niedzwiedzka K."/>
            <person name="Martijn J."/>
            <person name="Lind A.E."/>
            <person name="van Eijk R."/>
            <person name="Schleper C."/>
            <person name="Guy L."/>
            <person name="Ettema T.J."/>
        </authorList>
    </citation>
    <scope>NUCLEOTIDE SEQUENCE</scope>
</reference>
<evidence type="ECO:0000256" key="1">
    <source>
        <dbReference type="ARBA" id="ARBA00004442"/>
    </source>
</evidence>
<dbReference type="EMBL" id="LAZR01001103">
    <property type="protein sequence ID" value="KKN50624.1"/>
    <property type="molecule type" value="Genomic_DNA"/>
</dbReference>
<evidence type="ECO:0000256" key="2">
    <source>
        <dbReference type="ARBA" id="ARBA00022729"/>
    </source>
</evidence>
<sequence>MKYINHRIIVVLITAGLFITGCDNYLDEENKSSITIETASSDPGTFNQLVASVYERSRETTTRYTPDMYYLLEDLGTDIITRPGAIQGTDDLNDYVNLNSFNYPISVYWSNQYSIISAANSVIDNADIIEGLSEAEKSAGVGEVKFFRAWSYFRLVENYGGVPIVLNEVTSSETNYPRATEEEVYAQIIIDLQDALAAVNESSSEYGRVSKDAVRHLTSKVLLTKAYKPFGSSEDFADAATLAETVIANHPLVSSFSSLVDINNQRNPEVIFSYLFGNNSVSRGWGNSRHMKYKFSFYDYPGQQKTVQQLGPLPTPFYYSLFDENDERAEATFTRVLLATEDFTTTVNGNPVNVVVGDTAIYFPKEVLPQNEISSKPYKVINPGTYFQSDGVTTIHFPMFVKFDDPDAPYAQPDTPSQGSRDMVMMRSGEAYLIAAEAYLGLSNINEAAARLTSLRSRAGLITPVQPTEVNLDFILDERARELTGEVNRWMDLKRTGKLIERTLLYNPHAALNNALTTKHLLRPIPQSEIDNSENTITQNPEY</sequence>
<dbReference type="InterPro" id="IPR033985">
    <property type="entry name" value="SusD-like_N"/>
</dbReference>
<protein>
    <recommendedName>
        <fullName evidence="8">RagB/SusD domain-containing protein</fullName>
    </recommendedName>
</protein>
<dbReference type="Pfam" id="PF14322">
    <property type="entry name" value="SusD-like_3"/>
    <property type="match status" value="1"/>
</dbReference>
<dbReference type="Gene3D" id="1.25.40.390">
    <property type="match status" value="1"/>
</dbReference>
<gene>
    <name evidence="7" type="ORF">LCGC14_0630900</name>
</gene>
<dbReference type="Pfam" id="PF07980">
    <property type="entry name" value="SusD_RagB"/>
    <property type="match status" value="1"/>
</dbReference>
<name>A0A0F9R783_9ZZZZ</name>
<comment type="subcellular location">
    <subcellularLocation>
        <location evidence="1">Cell outer membrane</location>
    </subcellularLocation>
</comment>
<evidence type="ECO:0000256" key="4">
    <source>
        <dbReference type="ARBA" id="ARBA00023237"/>
    </source>
</evidence>
<evidence type="ECO:0000259" key="5">
    <source>
        <dbReference type="Pfam" id="PF07980"/>
    </source>
</evidence>
<keyword evidence="3" id="KW-0472">Membrane</keyword>
<accession>A0A0F9R783</accession>
<feature type="domain" description="SusD-like N-terminal" evidence="6">
    <location>
        <begin position="25"/>
        <end position="223"/>
    </location>
</feature>
<dbReference type="InterPro" id="IPR011990">
    <property type="entry name" value="TPR-like_helical_dom_sf"/>
</dbReference>
<evidence type="ECO:0000256" key="3">
    <source>
        <dbReference type="ARBA" id="ARBA00023136"/>
    </source>
</evidence>
<dbReference type="PROSITE" id="PS51257">
    <property type="entry name" value="PROKAR_LIPOPROTEIN"/>
    <property type="match status" value="1"/>
</dbReference>
<dbReference type="CDD" id="cd08977">
    <property type="entry name" value="SusD"/>
    <property type="match status" value="1"/>
</dbReference>
<dbReference type="SUPFAM" id="SSF48452">
    <property type="entry name" value="TPR-like"/>
    <property type="match status" value="1"/>
</dbReference>
<evidence type="ECO:0000313" key="7">
    <source>
        <dbReference type="EMBL" id="KKN50624.1"/>
    </source>
</evidence>
<comment type="caution">
    <text evidence="7">The sequence shown here is derived from an EMBL/GenBank/DDBJ whole genome shotgun (WGS) entry which is preliminary data.</text>
</comment>
<organism evidence="7">
    <name type="scientific">marine sediment metagenome</name>
    <dbReference type="NCBI Taxonomy" id="412755"/>
    <lineage>
        <taxon>unclassified sequences</taxon>
        <taxon>metagenomes</taxon>
        <taxon>ecological metagenomes</taxon>
    </lineage>
</organism>
<feature type="domain" description="RagB/SusD" evidence="5">
    <location>
        <begin position="268"/>
        <end position="543"/>
    </location>
</feature>
<evidence type="ECO:0008006" key="8">
    <source>
        <dbReference type="Google" id="ProtNLM"/>
    </source>
</evidence>
<dbReference type="GO" id="GO:0009279">
    <property type="term" value="C:cell outer membrane"/>
    <property type="evidence" value="ECO:0007669"/>
    <property type="project" value="UniProtKB-SubCell"/>
</dbReference>
<evidence type="ECO:0000259" key="6">
    <source>
        <dbReference type="Pfam" id="PF14322"/>
    </source>
</evidence>
<dbReference type="InterPro" id="IPR012944">
    <property type="entry name" value="SusD_RagB_dom"/>
</dbReference>